<keyword evidence="1" id="KW-0472">Membrane</keyword>
<keyword evidence="3" id="KW-1185">Reference proteome</keyword>
<dbReference type="KEGG" id="bmic:BMR1_02g00185"/>
<evidence type="ECO:0000256" key="1">
    <source>
        <dbReference type="SAM" id="Phobius"/>
    </source>
</evidence>
<sequence length="157" mass="17802">MFIETSAVTLQDVMISILVLTVALFSHITDSTKFINRNKLTILSHNTVTNNIAVKQYHVSFIPLVMHGSAINLAQYELGAVPKKKPSHRRTRIRRVAWMKRNPITKSLPTMVDLADMLTYTSGTYTKARTTRQNWLNLPNTRLTKGHFIATELSPPL</sequence>
<proteinExistence type="predicted"/>
<reference evidence="2 3" key="1">
    <citation type="journal article" date="2012" name="Nucleic Acids Res.">
        <title>Sequencing of the smallest Apicomplexan genome from the human pathogen Babesia microti.</title>
        <authorList>
            <person name="Cornillot E."/>
            <person name="Hadj-Kaddour K."/>
            <person name="Dassouli A."/>
            <person name="Noel B."/>
            <person name="Ranwez V."/>
            <person name="Vacherie B."/>
            <person name="Augagneur Y."/>
            <person name="Bres V."/>
            <person name="Duclos A."/>
            <person name="Randazzo S."/>
            <person name="Carcy B."/>
            <person name="Debierre-Grockiego F."/>
            <person name="Delbecq S."/>
            <person name="Moubri-Menage K."/>
            <person name="Shams-Eldin H."/>
            <person name="Usmani-Brown S."/>
            <person name="Bringaud F."/>
            <person name="Wincker P."/>
            <person name="Vivares C.P."/>
            <person name="Schwarz R.T."/>
            <person name="Schetters T.P."/>
            <person name="Krause P.J."/>
            <person name="Gorenflot A."/>
            <person name="Berry V."/>
            <person name="Barbe V."/>
            <person name="Ben Mamoun C."/>
        </authorList>
    </citation>
    <scope>NUCLEOTIDE SEQUENCE [LARGE SCALE GENOMIC DNA]</scope>
    <source>
        <strain evidence="2 3">RI</strain>
    </source>
</reference>
<evidence type="ECO:0000313" key="3">
    <source>
        <dbReference type="Proteomes" id="UP000002899"/>
    </source>
</evidence>
<dbReference type="RefSeq" id="XP_012647812.1">
    <property type="nucleotide sequence ID" value="XM_012792358.1"/>
</dbReference>
<name>I7I8I3_BABMR</name>
<feature type="transmembrane region" description="Helical" evidence="1">
    <location>
        <begin position="6"/>
        <end position="29"/>
    </location>
</feature>
<evidence type="ECO:0000313" key="2">
    <source>
        <dbReference type="EMBL" id="CCF73203.1"/>
    </source>
</evidence>
<protein>
    <submittedName>
        <fullName evidence="2">Uncharacterized protein</fullName>
    </submittedName>
</protein>
<dbReference type="GeneID" id="24423827"/>
<dbReference type="VEuPathDB" id="PiroplasmaDB:BMR1_02g00185"/>
<keyword evidence="1" id="KW-1133">Transmembrane helix</keyword>
<dbReference type="EMBL" id="FO082872">
    <property type="protein sequence ID" value="CCF73203.1"/>
    <property type="molecule type" value="Genomic_DNA"/>
</dbReference>
<dbReference type="AlphaFoldDB" id="I7I8I3"/>
<keyword evidence="1" id="KW-0812">Transmembrane</keyword>
<organism evidence="2 3">
    <name type="scientific">Babesia microti (strain RI)</name>
    <dbReference type="NCBI Taxonomy" id="1133968"/>
    <lineage>
        <taxon>Eukaryota</taxon>
        <taxon>Sar</taxon>
        <taxon>Alveolata</taxon>
        <taxon>Apicomplexa</taxon>
        <taxon>Aconoidasida</taxon>
        <taxon>Piroplasmida</taxon>
        <taxon>Babesiidae</taxon>
        <taxon>Babesia</taxon>
    </lineage>
</organism>
<accession>I7I8I3</accession>
<dbReference type="OrthoDB" id="361245at2759"/>
<dbReference type="Proteomes" id="UP000002899">
    <property type="component" value="Chromosome II"/>
</dbReference>
<reference evidence="2 3" key="2">
    <citation type="journal article" date="2013" name="PLoS ONE">
        <title>Whole genome mapping and re-organization of the nuclear and mitochondrial genomes of Babesia microti isolates.</title>
        <authorList>
            <person name="Cornillot E."/>
            <person name="Dassouli A."/>
            <person name="Garg A."/>
            <person name="Pachikara N."/>
            <person name="Randazzo S."/>
            <person name="Depoix D."/>
            <person name="Carcy B."/>
            <person name="Delbecq S."/>
            <person name="Frutos R."/>
            <person name="Silva J.C."/>
            <person name="Sutton R."/>
            <person name="Krause P.J."/>
            <person name="Mamoun C.B."/>
        </authorList>
    </citation>
    <scope>NUCLEOTIDE SEQUENCE [LARGE SCALE GENOMIC DNA]</scope>
    <source>
        <strain evidence="2 3">RI</strain>
    </source>
</reference>
<reference evidence="2 3" key="3">
    <citation type="journal article" date="2016" name="Sci. Rep.">
        <title>Genome-wide diversity and gene expression profiling of Babesia microti isolates identify polymorphic genes that mediate host-pathogen interactions.</title>
        <authorList>
            <person name="Silva J.C."/>
            <person name="Cornillot E."/>
            <person name="McCracken C."/>
            <person name="Usmani-Brown S."/>
            <person name="Dwivedi A."/>
            <person name="Ifeonu O.O."/>
            <person name="Crabtree J."/>
            <person name="Gotia H.T."/>
            <person name="Virji A.Z."/>
            <person name="Reynes C."/>
            <person name="Colinge J."/>
            <person name="Kumar V."/>
            <person name="Lawres L."/>
            <person name="Pazzi J.E."/>
            <person name="Pablo J.V."/>
            <person name="Hung C."/>
            <person name="Brancato J."/>
            <person name="Kumari P."/>
            <person name="Orvis J."/>
            <person name="Tretina K."/>
            <person name="Chibucos M."/>
            <person name="Ott S."/>
            <person name="Sadzewicz L."/>
            <person name="Sengamalay N."/>
            <person name="Shetty A.C."/>
            <person name="Su Q."/>
            <person name="Tallon L."/>
            <person name="Fraser C.M."/>
            <person name="Frutos R."/>
            <person name="Molina D.M."/>
            <person name="Krause P.J."/>
            <person name="Ben Mamoun C."/>
        </authorList>
    </citation>
    <scope>NUCLEOTIDE SEQUENCE [LARGE SCALE GENOMIC DNA]</scope>
    <source>
        <strain evidence="2 3">RI</strain>
    </source>
</reference>